<keyword evidence="4" id="KW-0211">Defensin</keyword>
<dbReference type="GO" id="GO:0042742">
    <property type="term" value="P:defense response to bacterium"/>
    <property type="evidence" value="ECO:0007669"/>
    <property type="project" value="UniProtKB-KW"/>
</dbReference>
<dbReference type="InterPro" id="IPR001855">
    <property type="entry name" value="Defensin_beta-like"/>
</dbReference>
<dbReference type="OrthoDB" id="9623680at2759"/>
<dbReference type="STRING" id="56216.A0A1A6H024"/>
<dbReference type="GO" id="GO:0031731">
    <property type="term" value="F:CCR6 chemokine receptor binding"/>
    <property type="evidence" value="ECO:0007669"/>
    <property type="project" value="TreeGrafter"/>
</dbReference>
<reference evidence="9 10" key="1">
    <citation type="submission" date="2016-06" db="EMBL/GenBank/DDBJ databases">
        <title>The Draft Genome Sequence and Annotation of the Desert Woodrat Neotoma lepida.</title>
        <authorList>
            <person name="Campbell M."/>
            <person name="Oakeson K.F."/>
            <person name="Yandell M."/>
            <person name="Halpert J.R."/>
            <person name="Dearing D."/>
        </authorList>
    </citation>
    <scope>NUCLEOTIDE SEQUENCE [LARGE SCALE GENOMIC DNA]</scope>
    <source>
        <strain evidence="9">417</strain>
        <tissue evidence="9">Liver</tissue>
    </source>
</reference>
<feature type="domain" description="Beta-defensin-like" evidence="8">
    <location>
        <begin position="30"/>
        <end position="60"/>
    </location>
</feature>
<dbReference type="PANTHER" id="PTHR20515">
    <property type="entry name" value="BETA-DEFENSIN"/>
    <property type="match status" value="1"/>
</dbReference>
<evidence type="ECO:0000259" key="8">
    <source>
        <dbReference type="Pfam" id="PF00711"/>
    </source>
</evidence>
<evidence type="ECO:0000256" key="4">
    <source>
        <dbReference type="ARBA" id="ARBA00022940"/>
    </source>
</evidence>
<name>A0A1A6H024_NEOLE</name>
<dbReference type="GO" id="GO:0005615">
    <property type="term" value="C:extracellular space"/>
    <property type="evidence" value="ECO:0007669"/>
    <property type="project" value="TreeGrafter"/>
</dbReference>
<feature type="chain" id="PRO_5008345998" description="Beta-defensin-like domain-containing protein" evidence="7">
    <location>
        <begin position="26"/>
        <end position="69"/>
    </location>
</feature>
<proteinExistence type="predicted"/>
<keyword evidence="3" id="KW-0929">Antimicrobial</keyword>
<evidence type="ECO:0000256" key="6">
    <source>
        <dbReference type="ARBA" id="ARBA00023157"/>
    </source>
</evidence>
<evidence type="ECO:0000256" key="3">
    <source>
        <dbReference type="ARBA" id="ARBA00022529"/>
    </source>
</evidence>
<protein>
    <recommendedName>
        <fullName evidence="8">Beta-defensin-like domain-containing protein</fullName>
    </recommendedName>
</protein>
<gene>
    <name evidence="9" type="ORF">A6R68_13830</name>
</gene>
<dbReference type="Pfam" id="PF00711">
    <property type="entry name" value="Defensin_beta"/>
    <property type="match status" value="1"/>
</dbReference>
<evidence type="ECO:0000256" key="7">
    <source>
        <dbReference type="SAM" id="SignalP"/>
    </source>
</evidence>
<feature type="non-terminal residue" evidence="9">
    <location>
        <position position="69"/>
    </location>
</feature>
<keyword evidence="7" id="KW-0732">Signal</keyword>
<dbReference type="FunFam" id="3.10.360.10:FF:000001">
    <property type="entry name" value="Beta-defensin 1"/>
    <property type="match status" value="1"/>
</dbReference>
<evidence type="ECO:0000313" key="10">
    <source>
        <dbReference type="Proteomes" id="UP000092124"/>
    </source>
</evidence>
<evidence type="ECO:0000256" key="5">
    <source>
        <dbReference type="ARBA" id="ARBA00023022"/>
    </source>
</evidence>
<feature type="signal peptide" evidence="7">
    <location>
        <begin position="1"/>
        <end position="25"/>
    </location>
</feature>
<evidence type="ECO:0000256" key="2">
    <source>
        <dbReference type="ARBA" id="ARBA00022525"/>
    </source>
</evidence>
<feature type="non-terminal residue" evidence="9">
    <location>
        <position position="1"/>
    </location>
</feature>
<organism evidence="9 10">
    <name type="scientific">Neotoma lepida</name>
    <name type="common">Desert woodrat</name>
    <dbReference type="NCBI Taxonomy" id="56216"/>
    <lineage>
        <taxon>Eukaryota</taxon>
        <taxon>Metazoa</taxon>
        <taxon>Chordata</taxon>
        <taxon>Craniata</taxon>
        <taxon>Vertebrata</taxon>
        <taxon>Euteleostomi</taxon>
        <taxon>Mammalia</taxon>
        <taxon>Eutheria</taxon>
        <taxon>Euarchontoglires</taxon>
        <taxon>Glires</taxon>
        <taxon>Rodentia</taxon>
        <taxon>Myomorpha</taxon>
        <taxon>Muroidea</taxon>
        <taxon>Cricetidae</taxon>
        <taxon>Neotominae</taxon>
        <taxon>Neotoma</taxon>
    </lineage>
</organism>
<dbReference type="Gene3D" id="3.10.360.10">
    <property type="entry name" value="Antimicrobial Peptide, Beta-defensin 2, Chain A"/>
    <property type="match status" value="1"/>
</dbReference>
<accession>A0A1A6H024</accession>
<keyword evidence="6" id="KW-1015">Disulfide bond</keyword>
<dbReference type="AlphaFoldDB" id="A0A1A6H024"/>
<dbReference type="EMBL" id="LZPO01056104">
    <property type="protein sequence ID" value="OBS71594.1"/>
    <property type="molecule type" value="Genomic_DNA"/>
</dbReference>
<comment type="caution">
    <text evidence="9">The sequence shown here is derived from an EMBL/GenBank/DDBJ whole genome shotgun (WGS) entry which is preliminary data.</text>
</comment>
<dbReference type="GO" id="GO:0042056">
    <property type="term" value="F:chemoattractant activity"/>
    <property type="evidence" value="ECO:0007669"/>
    <property type="project" value="TreeGrafter"/>
</dbReference>
<dbReference type="SUPFAM" id="SSF57392">
    <property type="entry name" value="Defensin-like"/>
    <property type="match status" value="1"/>
</dbReference>
<evidence type="ECO:0000313" key="9">
    <source>
        <dbReference type="EMBL" id="OBS71594.1"/>
    </source>
</evidence>
<dbReference type="PANTHER" id="PTHR20515:SF2">
    <property type="entry name" value="DEFENSIN BETA 4A"/>
    <property type="match status" value="1"/>
</dbReference>
<dbReference type="Proteomes" id="UP000092124">
    <property type="component" value="Unassembled WGS sequence"/>
</dbReference>
<comment type="subcellular location">
    <subcellularLocation>
        <location evidence="1">Secreted</location>
    </subcellularLocation>
</comment>
<sequence>ASVMRIHYLLFTFLLVLLSPLAAFSQRINNPVTCMTNGGICWGRCASGFRQIGSCGLPKGAEEIRDFVS</sequence>
<keyword evidence="5" id="KW-0044">Antibiotic</keyword>
<evidence type="ECO:0000256" key="1">
    <source>
        <dbReference type="ARBA" id="ARBA00004613"/>
    </source>
</evidence>
<keyword evidence="2" id="KW-0964">Secreted</keyword>
<dbReference type="GO" id="GO:0060326">
    <property type="term" value="P:cell chemotaxis"/>
    <property type="evidence" value="ECO:0007669"/>
    <property type="project" value="TreeGrafter"/>
</dbReference>
<keyword evidence="10" id="KW-1185">Reference proteome</keyword>